<organism evidence="3 12">
    <name type="scientific">Escherichia coli</name>
    <dbReference type="NCBI Taxonomy" id="562"/>
    <lineage>
        <taxon>Bacteria</taxon>
        <taxon>Pseudomonadati</taxon>
        <taxon>Pseudomonadota</taxon>
        <taxon>Gammaproteobacteria</taxon>
        <taxon>Enterobacterales</taxon>
        <taxon>Enterobacteriaceae</taxon>
        <taxon>Escherichia</taxon>
    </lineage>
</organism>
<dbReference type="EMBL" id="UGCP01000002">
    <property type="protein sequence ID" value="STI86877.1"/>
    <property type="molecule type" value="Genomic_DNA"/>
</dbReference>
<reference evidence="1 11" key="3">
    <citation type="submission" date="2018-07" db="EMBL/GenBank/DDBJ databases">
        <title>Genomic analysis of colistin resistant EHEC isolated from cattle in Japan.</title>
        <authorList>
            <person name="Kusumoto M."/>
            <person name="Misumi W."/>
            <person name="Ogura Y."/>
            <person name="Hayashi T."/>
            <person name="Akiba M."/>
        </authorList>
    </citation>
    <scope>NUCLEOTIDE SEQUENCE [LARGE SCALE GENOMIC DNA]</scope>
    <source>
        <strain evidence="1 11">E2863</strain>
    </source>
</reference>
<reference evidence="3 12" key="6">
    <citation type="submission" date="2020-02" db="EMBL/GenBank/DDBJ databases">
        <authorList>
            <consortium name="PulseNet: The National Subtyping Network for Foodborne Disease Surveillance"/>
            <person name="Tarr C.L."/>
            <person name="Trees E."/>
            <person name="Katz L.S."/>
            <person name="Carleton-Romer H.A."/>
            <person name="Stroika S."/>
            <person name="Kucerova Z."/>
            <person name="Roache K.F."/>
            <person name="Sabol A.L."/>
            <person name="Besser J."/>
            <person name="Gerner-Smidt P."/>
        </authorList>
    </citation>
    <scope>NUCLEOTIDE SEQUENCE [LARGE SCALE GENOMIC DNA]</scope>
    <source>
        <strain evidence="3 12">2014C-3796</strain>
    </source>
</reference>
<evidence type="ECO:0000313" key="13">
    <source>
        <dbReference type="Proteomes" id="UP000538406"/>
    </source>
</evidence>
<reference evidence="5" key="7">
    <citation type="submission" date="2021-03" db="EMBL/GenBank/DDBJ databases">
        <authorList>
            <consortium name="NCBI Pathogen Detection Project"/>
        </authorList>
    </citation>
    <scope>NUCLEOTIDE SEQUENCE</scope>
    <source>
        <strain evidence="5">Escherichia coli</strain>
    </source>
</reference>
<dbReference type="EMBL" id="UFZA01000002">
    <property type="protein sequence ID" value="STE71424.1"/>
    <property type="molecule type" value="Genomic_DNA"/>
</dbReference>
<dbReference type="Proteomes" id="UP000281900">
    <property type="component" value="Chromosome"/>
</dbReference>
<dbReference type="Proteomes" id="UP000600030">
    <property type="component" value="Unassembled WGS sequence"/>
</dbReference>
<keyword evidence="3" id="KW-0131">Cell cycle</keyword>
<sequence length="47" mass="5537">MDQTLMAIQTKFTIATFIGDEKMFREAVDAYKKWILMLKLRSSKSIH</sequence>
<dbReference type="Proteomes" id="UP000538406">
    <property type="component" value="Unassembled WGS sequence"/>
</dbReference>
<evidence type="ECO:0000313" key="5">
    <source>
        <dbReference type="EMBL" id="HBB1575923.1"/>
    </source>
</evidence>
<evidence type="ECO:0000313" key="2">
    <source>
        <dbReference type="EMBL" id="EFC3527323.1"/>
    </source>
</evidence>
<dbReference type="GO" id="GO:0051301">
    <property type="term" value="P:cell division"/>
    <property type="evidence" value="ECO:0007669"/>
    <property type="project" value="UniProtKB-KW"/>
</dbReference>
<evidence type="ECO:0000313" key="3">
    <source>
        <dbReference type="EMBL" id="EFI0215810.1"/>
    </source>
</evidence>
<dbReference type="RefSeq" id="WP_000372941.1">
    <property type="nucleotide sequence ID" value="NZ_AP018802.1"/>
</dbReference>
<dbReference type="InterPro" id="IPR010444">
    <property type="entry name" value="Phage_lambda_Kil"/>
</dbReference>
<evidence type="ECO:0000313" key="8">
    <source>
        <dbReference type="EMBL" id="STI86877.1"/>
    </source>
</evidence>
<evidence type="ECO:0000313" key="9">
    <source>
        <dbReference type="Proteomes" id="UP000254079"/>
    </source>
</evidence>
<dbReference type="Proteomes" id="UP000255164">
    <property type="component" value="Unassembled WGS sequence"/>
</dbReference>
<reference evidence="4" key="5">
    <citation type="submission" date="2020-01" db="EMBL/GenBank/DDBJ databases">
        <authorList>
            <consortium name="GenomeTrakr network: Whole genome sequencing for foodborne pathogen traceback"/>
        </authorList>
    </citation>
    <scope>NUCLEOTIDE SEQUENCE</scope>
    <source>
        <strain evidence="4">PSU-2311</strain>
    </source>
</reference>
<protein>
    <submittedName>
        <fullName evidence="3">Host cell division inhibitory peptide Kil</fullName>
    </submittedName>
    <submittedName>
        <fullName evidence="6">Kil protein of bacteriphage BP-933W</fullName>
    </submittedName>
    <submittedName>
        <fullName evidence="1">Phage kil protein</fullName>
    </submittedName>
</protein>
<reference evidence="2 13" key="4">
    <citation type="submission" date="2018-08" db="EMBL/GenBank/DDBJ databases">
        <authorList>
            <consortium name="NARMS: The National Antimicrobial Resistance Monitoring System"/>
        </authorList>
    </citation>
    <scope>NUCLEOTIDE SEQUENCE [LARGE SCALE GENOMIC DNA]</scope>
    <source>
        <strain evidence="2 13">FSIS11705178</strain>
    </source>
</reference>
<dbReference type="EMBL" id="AP018802">
    <property type="protein sequence ID" value="BBF54044.1"/>
    <property type="molecule type" value="Genomic_DNA"/>
</dbReference>
<evidence type="ECO:0000313" key="10">
    <source>
        <dbReference type="Proteomes" id="UP000255164"/>
    </source>
</evidence>
<evidence type="ECO:0000313" key="6">
    <source>
        <dbReference type="EMBL" id="STE71424.1"/>
    </source>
</evidence>
<dbReference type="EMBL" id="AAXDPX010000045">
    <property type="protein sequence ID" value="EGO6681382.1"/>
    <property type="molecule type" value="Genomic_DNA"/>
</dbReference>
<evidence type="ECO:0000313" key="11">
    <source>
        <dbReference type="Proteomes" id="UP000281900"/>
    </source>
</evidence>
<evidence type="ECO:0000313" key="7">
    <source>
        <dbReference type="EMBL" id="STE74114.1"/>
    </source>
</evidence>
<dbReference type="Proteomes" id="UP000254079">
    <property type="component" value="Unassembled WGS sequence"/>
</dbReference>
<dbReference type="AlphaFoldDB" id="A0A066R6N9"/>
<dbReference type="EMBL" id="AASXRC010000054">
    <property type="protein sequence ID" value="EFI0215810.1"/>
    <property type="molecule type" value="Genomic_DNA"/>
</dbReference>
<evidence type="ECO:0000313" key="12">
    <source>
        <dbReference type="Proteomes" id="UP000521994"/>
    </source>
</evidence>
<dbReference type="Proteomes" id="UP000870292">
    <property type="component" value="Unassembled WGS sequence"/>
</dbReference>
<reference evidence="5" key="1">
    <citation type="journal article" date="2018" name="Genome Biol.">
        <title>SKESA: strategic k-mer extension for scrupulous assemblies.</title>
        <authorList>
            <person name="Souvorov A."/>
            <person name="Agarwala R."/>
            <person name="Lipman D.J."/>
        </authorList>
    </citation>
    <scope>NUCLEOTIDE SEQUENCE</scope>
    <source>
        <strain evidence="5">Escherichia coli</strain>
    </source>
</reference>
<dbReference type="EMBL" id="AASHPR010000071">
    <property type="protein sequence ID" value="EFC3527323.1"/>
    <property type="molecule type" value="Genomic_DNA"/>
</dbReference>
<proteinExistence type="predicted"/>
<dbReference type="EMBL" id="DADUEU010000053">
    <property type="protein sequence ID" value="HBB1575923.1"/>
    <property type="molecule type" value="Genomic_DNA"/>
</dbReference>
<dbReference type="EMBL" id="UFZA01000004">
    <property type="protein sequence ID" value="STE74114.1"/>
    <property type="molecule type" value="Genomic_DNA"/>
</dbReference>
<evidence type="ECO:0000313" key="4">
    <source>
        <dbReference type="EMBL" id="EGO6681382.1"/>
    </source>
</evidence>
<evidence type="ECO:0000313" key="1">
    <source>
        <dbReference type="EMBL" id="BBF54044.1"/>
    </source>
</evidence>
<reference evidence="9 10" key="2">
    <citation type="submission" date="2018-06" db="EMBL/GenBank/DDBJ databases">
        <authorList>
            <consortium name="Pathogen Informatics"/>
            <person name="Doyle S."/>
        </authorList>
    </citation>
    <scope>NUCLEOTIDE SEQUENCE [LARGE SCALE GENOMIC DNA]</scope>
    <source>
        <strain evidence="6 10">NCTC10082</strain>
        <strain evidence="8 9">NCTC8622</strain>
    </source>
</reference>
<keyword evidence="3" id="KW-0132">Cell division</keyword>
<dbReference type="Proteomes" id="UP000521994">
    <property type="component" value="Unassembled WGS sequence"/>
</dbReference>
<name>A0A066R6N9_ECOLX</name>
<accession>A0A066R6N9</accession>
<gene>
    <name evidence="6" type="primary">kilW_1</name>
    <name evidence="7" type="synonym">kilW_2</name>
    <name evidence="3" type="ORF">BG944_005111</name>
    <name evidence="2" type="ORF">CTR35_004579</name>
    <name evidence="1" type="ORF">E2863_02563</name>
    <name evidence="4" type="ORF">GTP92_24255</name>
    <name evidence="5" type="ORF">J0541_004951</name>
    <name evidence="6" type="ORF">NCTC10082_04300</name>
    <name evidence="7" type="ORF">NCTC10082_05317</name>
    <name evidence="8" type="ORF">NCTC8622_06019</name>
</gene>
<dbReference type="Pfam" id="PF06301">
    <property type="entry name" value="Lambda_Kil"/>
    <property type="match status" value="1"/>
</dbReference>